<protein>
    <submittedName>
        <fullName evidence="1">Uncharacterized protein</fullName>
    </submittedName>
</protein>
<reference evidence="1" key="1">
    <citation type="journal article" date="2020" name="Fungal Divers.">
        <title>Resolving the Mortierellaceae phylogeny through synthesis of multi-gene phylogenetics and phylogenomics.</title>
        <authorList>
            <person name="Vandepol N."/>
            <person name="Liber J."/>
            <person name="Desiro A."/>
            <person name="Na H."/>
            <person name="Kennedy M."/>
            <person name="Barry K."/>
            <person name="Grigoriev I.V."/>
            <person name="Miller A.N."/>
            <person name="O'Donnell K."/>
            <person name="Stajich J.E."/>
            <person name="Bonito G."/>
        </authorList>
    </citation>
    <scope>NUCLEOTIDE SEQUENCE</scope>
    <source>
        <strain evidence="1">NVP60</strain>
    </source>
</reference>
<comment type="caution">
    <text evidence="1">The sequence shown here is derived from an EMBL/GenBank/DDBJ whole genome shotgun (WGS) entry which is preliminary data.</text>
</comment>
<feature type="non-terminal residue" evidence="1">
    <location>
        <position position="63"/>
    </location>
</feature>
<evidence type="ECO:0000313" key="2">
    <source>
        <dbReference type="Proteomes" id="UP000823405"/>
    </source>
</evidence>
<gene>
    <name evidence="1" type="ORF">BGZ97_008458</name>
</gene>
<accession>A0A9P6UEL0</accession>
<keyword evidence="2" id="KW-1185">Reference proteome</keyword>
<name>A0A9P6UEL0_9FUNG</name>
<dbReference type="AlphaFoldDB" id="A0A9P6UEL0"/>
<dbReference type="EMBL" id="JAAAIN010003878">
    <property type="protein sequence ID" value="KAG0283647.1"/>
    <property type="molecule type" value="Genomic_DNA"/>
</dbReference>
<proteinExistence type="predicted"/>
<evidence type="ECO:0000313" key="1">
    <source>
        <dbReference type="EMBL" id="KAG0283647.1"/>
    </source>
</evidence>
<organism evidence="1 2">
    <name type="scientific">Linnemannia gamsii</name>
    <dbReference type="NCBI Taxonomy" id="64522"/>
    <lineage>
        <taxon>Eukaryota</taxon>
        <taxon>Fungi</taxon>
        <taxon>Fungi incertae sedis</taxon>
        <taxon>Mucoromycota</taxon>
        <taxon>Mortierellomycotina</taxon>
        <taxon>Mortierellomycetes</taxon>
        <taxon>Mortierellales</taxon>
        <taxon>Mortierellaceae</taxon>
        <taxon>Linnemannia</taxon>
    </lineage>
</organism>
<sequence length="63" mass="6968">MLPFPTVSWSSRSLVPTSRPGLSYRPLLNMELRPVLEGITAGRKPTVTARSLARIATTRTPDF</sequence>
<dbReference type="Proteomes" id="UP000823405">
    <property type="component" value="Unassembled WGS sequence"/>
</dbReference>